<dbReference type="InterPro" id="IPR038770">
    <property type="entry name" value="Na+/solute_symporter_sf"/>
</dbReference>
<dbReference type="Proteomes" id="UP000316747">
    <property type="component" value="Unassembled WGS sequence"/>
</dbReference>
<reference evidence="12 13" key="1">
    <citation type="submission" date="2019-06" db="EMBL/GenBank/DDBJ databases">
        <title>Genome sequencing of plant associated microbes to promote plant fitness in Sorghum bicolor and Oryza sativa.</title>
        <authorList>
            <person name="Coleman-Derr D."/>
        </authorList>
    </citation>
    <scope>NUCLEOTIDE SEQUENCE [LARGE SCALE GENOMIC DNA]</scope>
    <source>
        <strain evidence="12 13">KV-663</strain>
    </source>
</reference>
<evidence type="ECO:0000256" key="1">
    <source>
        <dbReference type="ARBA" id="ARBA00004141"/>
    </source>
</evidence>
<evidence type="ECO:0000256" key="2">
    <source>
        <dbReference type="ARBA" id="ARBA00005551"/>
    </source>
</evidence>
<evidence type="ECO:0000256" key="5">
    <source>
        <dbReference type="ARBA" id="ARBA00022692"/>
    </source>
</evidence>
<feature type="domain" description="Cation/H+ exchanger transmembrane" evidence="11">
    <location>
        <begin position="11"/>
        <end position="316"/>
    </location>
</feature>
<evidence type="ECO:0000256" key="6">
    <source>
        <dbReference type="ARBA" id="ARBA00022989"/>
    </source>
</evidence>
<dbReference type="InterPro" id="IPR006153">
    <property type="entry name" value="Cation/H_exchanger_TM"/>
</dbReference>
<feature type="transmembrane region" description="Helical" evidence="10">
    <location>
        <begin position="292"/>
        <end position="314"/>
    </location>
</feature>
<comment type="subcellular location">
    <subcellularLocation>
        <location evidence="1">Membrane</location>
        <topology evidence="1">Multi-pass membrane protein</topology>
    </subcellularLocation>
</comment>
<sequence length="410" mass="41705">MGFATLALICLVAIIGPLLSLPRWLHLPVVIGELAVGILLGRTGLGVLDPDNQTFSFLAEVGFALVMFVAGTHVPVRDRALRPGLRRGLLRAVAVGVLSVPVGWALAHLFGTGHAALYAVLLASSSASLVLPVLDGTPVRGPMMVQLLPQLAIADAACIVALPLAIDPANAGRAVIGSLAVIACAFLLWLLLRWFVGSGRERRVREISHERSLAVELRASLAILFALAAVASATQISVMLAGFAAGIALSAVGEPRRVAKQLFAVTEGFFAPIFFVWLGASLDLRELGTHPAAITLGLALGAAALVVHGVMVVTGQPWPTALITAAQLGVPVAAVTLGNTLGLMAPGEAPSLLLGALLTVAATAIVSGRVRALAQAEAAEAEVAEAASQTAGRAGPPGAAGATSHGTVDP</sequence>
<keyword evidence="3" id="KW-0813">Transport</keyword>
<comment type="similarity">
    <text evidence="2">Belongs to the monovalent cation:proton antiporter 2 (CPA2) transporter (TC 2.A.37) family.</text>
</comment>
<keyword evidence="13" id="KW-1185">Reference proteome</keyword>
<feature type="transmembrane region" description="Helical" evidence="10">
    <location>
        <begin position="88"/>
        <end position="110"/>
    </location>
</feature>
<evidence type="ECO:0000256" key="8">
    <source>
        <dbReference type="ARBA" id="ARBA00023136"/>
    </source>
</evidence>
<gene>
    <name evidence="12" type="ORF">FBY41_0056</name>
</gene>
<feature type="transmembrane region" description="Helical" evidence="10">
    <location>
        <begin position="147"/>
        <end position="166"/>
    </location>
</feature>
<keyword evidence="6 10" id="KW-1133">Transmembrane helix</keyword>
<feature type="transmembrane region" description="Helical" evidence="10">
    <location>
        <begin position="55"/>
        <end position="76"/>
    </location>
</feature>
<dbReference type="GO" id="GO:1902600">
    <property type="term" value="P:proton transmembrane transport"/>
    <property type="evidence" value="ECO:0007669"/>
    <property type="project" value="InterPro"/>
</dbReference>
<dbReference type="Gene3D" id="1.20.1530.20">
    <property type="match status" value="1"/>
</dbReference>
<dbReference type="PANTHER" id="PTHR43562:SF1">
    <property type="entry name" value="NA(+)_H(+) ANTIPORTER YJBQ-RELATED"/>
    <property type="match status" value="1"/>
</dbReference>
<accession>A0A543HZE2</accession>
<feature type="transmembrane region" description="Helical" evidence="10">
    <location>
        <begin position="172"/>
        <end position="192"/>
    </location>
</feature>
<evidence type="ECO:0000256" key="7">
    <source>
        <dbReference type="ARBA" id="ARBA00023065"/>
    </source>
</evidence>
<evidence type="ECO:0000256" key="3">
    <source>
        <dbReference type="ARBA" id="ARBA00022448"/>
    </source>
</evidence>
<feature type="compositionally biased region" description="Low complexity" evidence="9">
    <location>
        <begin position="384"/>
        <end position="402"/>
    </location>
</feature>
<feature type="transmembrane region" description="Helical" evidence="10">
    <location>
        <begin position="349"/>
        <end position="366"/>
    </location>
</feature>
<dbReference type="PANTHER" id="PTHR43562">
    <property type="entry name" value="NAPA-TYPE SODIUM/HYDROGEN ANTIPORTER"/>
    <property type="match status" value="1"/>
</dbReference>
<evidence type="ECO:0000256" key="10">
    <source>
        <dbReference type="SAM" id="Phobius"/>
    </source>
</evidence>
<dbReference type="Pfam" id="PF00999">
    <property type="entry name" value="Na_H_Exchanger"/>
    <property type="match status" value="1"/>
</dbReference>
<feature type="transmembrane region" description="Helical" evidence="10">
    <location>
        <begin position="116"/>
        <end position="135"/>
    </location>
</feature>
<proteinExistence type="inferred from homology"/>
<dbReference type="GO" id="GO:0016020">
    <property type="term" value="C:membrane"/>
    <property type="evidence" value="ECO:0007669"/>
    <property type="project" value="UniProtKB-SubCell"/>
</dbReference>
<evidence type="ECO:0000259" key="11">
    <source>
        <dbReference type="Pfam" id="PF00999"/>
    </source>
</evidence>
<dbReference type="GO" id="GO:0015297">
    <property type="term" value="F:antiporter activity"/>
    <property type="evidence" value="ECO:0007669"/>
    <property type="project" value="UniProtKB-KW"/>
</dbReference>
<evidence type="ECO:0000313" key="13">
    <source>
        <dbReference type="Proteomes" id="UP000316747"/>
    </source>
</evidence>
<keyword evidence="8 10" id="KW-0472">Membrane</keyword>
<evidence type="ECO:0000256" key="9">
    <source>
        <dbReference type="SAM" id="MobiDB-lite"/>
    </source>
</evidence>
<feature type="transmembrane region" description="Helical" evidence="10">
    <location>
        <begin position="262"/>
        <end position="280"/>
    </location>
</feature>
<dbReference type="EMBL" id="VFPM01000001">
    <property type="protein sequence ID" value="TQM63712.1"/>
    <property type="molecule type" value="Genomic_DNA"/>
</dbReference>
<comment type="caution">
    <text evidence="12">The sequence shown here is derived from an EMBL/GenBank/DDBJ whole genome shotgun (WGS) entry which is preliminary data.</text>
</comment>
<evidence type="ECO:0000256" key="4">
    <source>
        <dbReference type="ARBA" id="ARBA00022449"/>
    </source>
</evidence>
<name>A0A543HZE2_9MICO</name>
<dbReference type="RefSeq" id="WP_141841451.1">
    <property type="nucleotide sequence ID" value="NZ_VFPM01000001.1"/>
</dbReference>
<dbReference type="AlphaFoldDB" id="A0A543HZE2"/>
<keyword evidence="5 10" id="KW-0812">Transmembrane</keyword>
<keyword evidence="4" id="KW-0050">Antiport</keyword>
<protein>
    <submittedName>
        <fullName evidence="12">Transporter (CPA2 family)</fullName>
    </submittedName>
</protein>
<keyword evidence="7" id="KW-0406">Ion transport</keyword>
<organism evidence="12 13">
    <name type="scientific">Humibacillus xanthopallidus</name>
    <dbReference type="NCBI Taxonomy" id="412689"/>
    <lineage>
        <taxon>Bacteria</taxon>
        <taxon>Bacillati</taxon>
        <taxon>Actinomycetota</taxon>
        <taxon>Actinomycetes</taxon>
        <taxon>Micrococcales</taxon>
        <taxon>Intrasporangiaceae</taxon>
        <taxon>Humibacillus</taxon>
    </lineage>
</organism>
<feature type="region of interest" description="Disordered" evidence="9">
    <location>
        <begin position="384"/>
        <end position="410"/>
    </location>
</feature>
<evidence type="ECO:0000313" key="12">
    <source>
        <dbReference type="EMBL" id="TQM63712.1"/>
    </source>
</evidence>
<dbReference type="OrthoDB" id="4413712at2"/>